<keyword evidence="3" id="KW-1185">Reference proteome</keyword>
<dbReference type="Pfam" id="PF12094">
    <property type="entry name" value="DUF3570"/>
    <property type="match status" value="1"/>
</dbReference>
<sequence>MASVEVGVAATDRPRSIAASAECSDGSRSVQIASAARTASGGAQGVNKTISALTSAALALPGLASSVQAAGPMERQWDVGYFHYEEGGERMRVESLKQSLVLPLGDALDLTLNAVRDTISGASPIYNVPEIRCQDGRVFTAPVISVSGASGNAEPRGTRPERPPLNTGDCRLGSARQVMLEDTFQDVRTAGDFKLNYYRGDTSLGLGAGVSSEQDYDSRFLALDLRREINDRLTTLTFGYSLASDTFSPLNKPDFSGDKDAHQILLGLTQVLGRNDLLQINLTLGYDQGYLTDPYKNVYLLSTNEAIDESRPDSRRQWNLLARYNHYFTAFKAALHLDYRYSRSDWGIEAHTLEAAWIQPLGQGWHLVPRLRYYTQSEADFYRSYFETLPASGDYSSDYRLAGFGALGGGLKLTRQVTSQARLDLGVEFYDRQSAYGLQEHTDSAFADYGFTIYSLNLHLEF</sequence>
<evidence type="ECO:0000256" key="1">
    <source>
        <dbReference type="SAM" id="MobiDB-lite"/>
    </source>
</evidence>
<proteinExistence type="predicted"/>
<name>A0ABM7QIR0_9GAMM</name>
<evidence type="ECO:0000313" key="3">
    <source>
        <dbReference type="Proteomes" id="UP000680679"/>
    </source>
</evidence>
<gene>
    <name evidence="2" type="ORF">Atep_03180</name>
</gene>
<protein>
    <recommendedName>
        <fullName evidence="4">DUF3570 domain-containing protein</fullName>
    </recommendedName>
</protein>
<accession>A0ABM7QIR0</accession>
<dbReference type="InterPro" id="IPR021953">
    <property type="entry name" value="DUF3570"/>
</dbReference>
<reference evidence="2 3" key="1">
    <citation type="submission" date="2021-04" db="EMBL/GenBank/DDBJ databases">
        <title>Complete genome sequencing of Allochromatium tepidum strain NZ.</title>
        <authorList>
            <person name="Tsukatani Y."/>
            <person name="Mori H."/>
        </authorList>
    </citation>
    <scope>NUCLEOTIDE SEQUENCE [LARGE SCALE GENOMIC DNA]</scope>
    <source>
        <strain evidence="2 3">NZ</strain>
    </source>
</reference>
<dbReference type="Proteomes" id="UP000680679">
    <property type="component" value="Chromosome"/>
</dbReference>
<evidence type="ECO:0000313" key="2">
    <source>
        <dbReference type="EMBL" id="BCU05641.1"/>
    </source>
</evidence>
<organism evidence="2 3">
    <name type="scientific">Allochromatium tepidum</name>
    <dbReference type="NCBI Taxonomy" id="553982"/>
    <lineage>
        <taxon>Bacteria</taxon>
        <taxon>Pseudomonadati</taxon>
        <taxon>Pseudomonadota</taxon>
        <taxon>Gammaproteobacteria</taxon>
        <taxon>Chromatiales</taxon>
        <taxon>Chromatiaceae</taxon>
        <taxon>Allochromatium</taxon>
    </lineage>
</organism>
<feature type="region of interest" description="Disordered" evidence="1">
    <location>
        <begin position="149"/>
        <end position="168"/>
    </location>
</feature>
<dbReference type="EMBL" id="AP024563">
    <property type="protein sequence ID" value="BCU05641.1"/>
    <property type="molecule type" value="Genomic_DNA"/>
</dbReference>
<evidence type="ECO:0008006" key="4">
    <source>
        <dbReference type="Google" id="ProtNLM"/>
    </source>
</evidence>